<dbReference type="Pfam" id="PF01565">
    <property type="entry name" value="FAD_binding_4"/>
    <property type="match status" value="1"/>
</dbReference>
<sequence length="396" mass="43679">MRGGIEIWMNELNTVEIANDGKSANIGGGALSKTVIDALWAAGKETFAHFANVATGACECTSILGPGLGGGHGFLQGRYGLVADQFLSMNIVLADGSLQKINETSDLWWAMKGAGHNFGIVTSITMKIYDVEDPNWAYVSYIFTGNKIEELYEATKNHLLKNGTQPRDVINFSYFINLPDVDPDNTVIIFYILQGGVKVVDPDLTNTFVKIGPVVTTGSAGTYLDLAAWTSNGNSDPPCQKIGLVNTRFPIDLETYDIQAQRQIYDLFSSATHETPALNGSLFLLEGYSLQAVQAVPQESTAVSYRGNTLLLAPLILYEPEGEELKKKAAKLGEDLRQILHRASGRKEMHTYVNYAFGTETKEQMYGHEGWRQKKLLDLKNKYDPHRKFSFYAPIA</sequence>
<gene>
    <name evidence="7" type="ORF">Daesc_001180</name>
</gene>
<comment type="similarity">
    <text evidence="2">Belongs to the oxygen-dependent FAD-linked oxidoreductase family.</text>
</comment>
<feature type="domain" description="FAD-binding PCMH-type" evidence="6">
    <location>
        <begin position="1"/>
        <end position="131"/>
    </location>
</feature>
<dbReference type="InterPro" id="IPR016169">
    <property type="entry name" value="FAD-bd_PCMH_sub2"/>
</dbReference>
<keyword evidence="4" id="KW-0274">FAD</keyword>
<dbReference type="GO" id="GO:0071949">
    <property type="term" value="F:FAD binding"/>
    <property type="evidence" value="ECO:0007669"/>
    <property type="project" value="InterPro"/>
</dbReference>
<dbReference type="Gene3D" id="3.40.462.20">
    <property type="match status" value="1"/>
</dbReference>
<comment type="caution">
    <text evidence="7">The sequence shown here is derived from an EMBL/GenBank/DDBJ whole genome shotgun (WGS) entry which is preliminary data.</text>
</comment>
<dbReference type="InterPro" id="IPR050416">
    <property type="entry name" value="FAD-linked_Oxidoreductase"/>
</dbReference>
<dbReference type="SUPFAM" id="SSF56176">
    <property type="entry name" value="FAD-binding/transporter-associated domain-like"/>
    <property type="match status" value="1"/>
</dbReference>
<dbReference type="InterPro" id="IPR006094">
    <property type="entry name" value="Oxid_FAD_bind_N"/>
</dbReference>
<evidence type="ECO:0000259" key="6">
    <source>
        <dbReference type="PROSITE" id="PS51387"/>
    </source>
</evidence>
<keyword evidence="5" id="KW-0560">Oxidoreductase</keyword>
<dbReference type="InterPro" id="IPR016166">
    <property type="entry name" value="FAD-bd_PCMH"/>
</dbReference>
<organism evidence="7 8">
    <name type="scientific">Daldinia eschscholtzii</name>
    <dbReference type="NCBI Taxonomy" id="292717"/>
    <lineage>
        <taxon>Eukaryota</taxon>
        <taxon>Fungi</taxon>
        <taxon>Dikarya</taxon>
        <taxon>Ascomycota</taxon>
        <taxon>Pezizomycotina</taxon>
        <taxon>Sordariomycetes</taxon>
        <taxon>Xylariomycetidae</taxon>
        <taxon>Xylariales</taxon>
        <taxon>Hypoxylaceae</taxon>
        <taxon>Daldinia</taxon>
    </lineage>
</organism>
<dbReference type="Proteomes" id="UP001369815">
    <property type="component" value="Unassembled WGS sequence"/>
</dbReference>
<dbReference type="EMBL" id="JBANMG010000001">
    <property type="protein sequence ID" value="KAK6958381.1"/>
    <property type="molecule type" value="Genomic_DNA"/>
</dbReference>
<comment type="cofactor">
    <cofactor evidence="1">
        <name>FAD</name>
        <dbReference type="ChEBI" id="CHEBI:57692"/>
    </cofactor>
</comment>
<keyword evidence="3" id="KW-0285">Flavoprotein</keyword>
<evidence type="ECO:0000256" key="2">
    <source>
        <dbReference type="ARBA" id="ARBA00005466"/>
    </source>
</evidence>
<evidence type="ECO:0000256" key="3">
    <source>
        <dbReference type="ARBA" id="ARBA00022630"/>
    </source>
</evidence>
<dbReference type="GO" id="GO:0016491">
    <property type="term" value="F:oxidoreductase activity"/>
    <property type="evidence" value="ECO:0007669"/>
    <property type="project" value="UniProtKB-KW"/>
</dbReference>
<evidence type="ECO:0000256" key="1">
    <source>
        <dbReference type="ARBA" id="ARBA00001974"/>
    </source>
</evidence>
<evidence type="ECO:0000256" key="5">
    <source>
        <dbReference type="ARBA" id="ARBA00023002"/>
    </source>
</evidence>
<evidence type="ECO:0000256" key="4">
    <source>
        <dbReference type="ARBA" id="ARBA00022827"/>
    </source>
</evidence>
<dbReference type="PANTHER" id="PTHR42973">
    <property type="entry name" value="BINDING OXIDOREDUCTASE, PUTATIVE (AFU_ORTHOLOGUE AFUA_1G17690)-RELATED"/>
    <property type="match status" value="1"/>
</dbReference>
<dbReference type="Gene3D" id="3.30.465.10">
    <property type="match status" value="1"/>
</dbReference>
<dbReference type="AlphaFoldDB" id="A0AAX6N1R2"/>
<accession>A0AAX6N1R2</accession>
<keyword evidence="8" id="KW-1185">Reference proteome</keyword>
<dbReference type="InterPro" id="IPR036318">
    <property type="entry name" value="FAD-bd_PCMH-like_sf"/>
</dbReference>
<evidence type="ECO:0000313" key="7">
    <source>
        <dbReference type="EMBL" id="KAK6958381.1"/>
    </source>
</evidence>
<reference evidence="7 8" key="1">
    <citation type="journal article" date="2024" name="Front Chem Biol">
        <title>Unveiling the potential of Daldinia eschscholtzii MFLUCC 19-0629 through bioactivity and bioinformatics studies for enhanced sustainable agriculture production.</title>
        <authorList>
            <person name="Brooks S."/>
            <person name="Weaver J.A."/>
            <person name="Klomchit A."/>
            <person name="Alharthi S.A."/>
            <person name="Onlamun T."/>
            <person name="Nurani R."/>
            <person name="Vong T.K."/>
            <person name="Alberti F."/>
            <person name="Greco C."/>
        </authorList>
    </citation>
    <scope>NUCLEOTIDE SEQUENCE [LARGE SCALE GENOMIC DNA]</scope>
    <source>
        <strain evidence="7">MFLUCC 19-0629</strain>
    </source>
</reference>
<evidence type="ECO:0000313" key="8">
    <source>
        <dbReference type="Proteomes" id="UP001369815"/>
    </source>
</evidence>
<proteinExistence type="inferred from homology"/>
<dbReference type="PANTHER" id="PTHR42973:SF9">
    <property type="entry name" value="FAD-BINDING PCMH-TYPE DOMAIN-CONTAINING PROTEIN-RELATED"/>
    <property type="match status" value="1"/>
</dbReference>
<dbReference type="PROSITE" id="PS51387">
    <property type="entry name" value="FAD_PCMH"/>
    <property type="match status" value="1"/>
</dbReference>
<name>A0AAX6N1R2_9PEZI</name>
<protein>
    <recommendedName>
        <fullName evidence="6">FAD-binding PCMH-type domain-containing protein</fullName>
    </recommendedName>
</protein>